<protein>
    <submittedName>
        <fullName evidence="1">Uncharacterized protein</fullName>
    </submittedName>
</protein>
<comment type="caution">
    <text evidence="1">The sequence shown here is derived from an EMBL/GenBank/DDBJ whole genome shotgun (WGS) entry which is preliminary data.</text>
</comment>
<keyword evidence="2" id="KW-1185">Reference proteome</keyword>
<gene>
    <name evidence="1" type="ORF">AVEN_39231_1</name>
</gene>
<dbReference type="OrthoDB" id="6434680at2759"/>
<accession>A0A4Y2ERG3</accession>
<evidence type="ECO:0000313" key="1">
    <source>
        <dbReference type="EMBL" id="GBM31431.1"/>
    </source>
</evidence>
<name>A0A4Y2ERG3_ARAVE</name>
<sequence length="116" mass="13341">MYVDGFICGTNAEMEAVEVYHNANTIMKKASLTLTKWNSNSPGLRKEYESDKHKDSTHLCDSSSKVLGLEWDTRKDVFSFSEQDIIEYIQKNEQTKHCVLKAVSRFSTPLDFLLRT</sequence>
<dbReference type="EMBL" id="BGPR01000684">
    <property type="protein sequence ID" value="GBM31431.1"/>
    <property type="molecule type" value="Genomic_DNA"/>
</dbReference>
<evidence type="ECO:0000313" key="2">
    <source>
        <dbReference type="Proteomes" id="UP000499080"/>
    </source>
</evidence>
<dbReference type="AlphaFoldDB" id="A0A4Y2ERG3"/>
<reference evidence="1 2" key="1">
    <citation type="journal article" date="2019" name="Sci. Rep.">
        <title>Orb-weaving spider Araneus ventricosus genome elucidates the spidroin gene catalogue.</title>
        <authorList>
            <person name="Kono N."/>
            <person name="Nakamura H."/>
            <person name="Ohtoshi R."/>
            <person name="Moran D.A.P."/>
            <person name="Shinohara A."/>
            <person name="Yoshida Y."/>
            <person name="Fujiwara M."/>
            <person name="Mori M."/>
            <person name="Tomita M."/>
            <person name="Arakawa K."/>
        </authorList>
    </citation>
    <scope>NUCLEOTIDE SEQUENCE [LARGE SCALE GENOMIC DNA]</scope>
</reference>
<organism evidence="1 2">
    <name type="scientific">Araneus ventricosus</name>
    <name type="common">Orbweaver spider</name>
    <name type="synonym">Epeira ventricosa</name>
    <dbReference type="NCBI Taxonomy" id="182803"/>
    <lineage>
        <taxon>Eukaryota</taxon>
        <taxon>Metazoa</taxon>
        <taxon>Ecdysozoa</taxon>
        <taxon>Arthropoda</taxon>
        <taxon>Chelicerata</taxon>
        <taxon>Arachnida</taxon>
        <taxon>Araneae</taxon>
        <taxon>Araneomorphae</taxon>
        <taxon>Entelegynae</taxon>
        <taxon>Araneoidea</taxon>
        <taxon>Araneidae</taxon>
        <taxon>Araneus</taxon>
    </lineage>
</organism>
<dbReference type="Proteomes" id="UP000499080">
    <property type="component" value="Unassembled WGS sequence"/>
</dbReference>
<proteinExistence type="predicted"/>